<reference evidence="1 2" key="1">
    <citation type="journal article" date="2017" name="Gigascience">
        <title>Draft genome of the honey bee ectoparasitic mite, Tropilaelaps mercedesae, is shaped by the parasitic life history.</title>
        <authorList>
            <person name="Dong X."/>
            <person name="Armstrong S.D."/>
            <person name="Xia D."/>
            <person name="Makepeace B.L."/>
            <person name="Darby A.C."/>
            <person name="Kadowaki T."/>
        </authorList>
    </citation>
    <scope>NUCLEOTIDE SEQUENCE [LARGE SCALE GENOMIC DNA]</scope>
    <source>
        <strain evidence="1">Wuxi-XJTLU</strain>
    </source>
</reference>
<organism evidence="1 2">
    <name type="scientific">Tropilaelaps mercedesae</name>
    <dbReference type="NCBI Taxonomy" id="418985"/>
    <lineage>
        <taxon>Eukaryota</taxon>
        <taxon>Metazoa</taxon>
        <taxon>Ecdysozoa</taxon>
        <taxon>Arthropoda</taxon>
        <taxon>Chelicerata</taxon>
        <taxon>Arachnida</taxon>
        <taxon>Acari</taxon>
        <taxon>Parasitiformes</taxon>
        <taxon>Mesostigmata</taxon>
        <taxon>Gamasina</taxon>
        <taxon>Dermanyssoidea</taxon>
        <taxon>Laelapidae</taxon>
        <taxon>Tropilaelaps</taxon>
    </lineage>
</organism>
<evidence type="ECO:0000313" key="2">
    <source>
        <dbReference type="Proteomes" id="UP000192247"/>
    </source>
</evidence>
<dbReference type="EMBL" id="MNPL01009053">
    <property type="protein sequence ID" value="OQR73905.1"/>
    <property type="molecule type" value="Genomic_DNA"/>
</dbReference>
<dbReference type="InParanoid" id="A0A1V9XK62"/>
<protein>
    <submittedName>
        <fullName evidence="1">Uncharacterized protein</fullName>
    </submittedName>
</protein>
<comment type="caution">
    <text evidence="1">The sequence shown here is derived from an EMBL/GenBank/DDBJ whole genome shotgun (WGS) entry which is preliminary data.</text>
</comment>
<name>A0A1V9XK62_9ACAR</name>
<dbReference type="Proteomes" id="UP000192247">
    <property type="component" value="Unassembled WGS sequence"/>
</dbReference>
<keyword evidence="2" id="KW-1185">Reference proteome</keyword>
<evidence type="ECO:0000313" key="1">
    <source>
        <dbReference type="EMBL" id="OQR73905.1"/>
    </source>
</evidence>
<gene>
    <name evidence="1" type="ORF">BIW11_09438</name>
</gene>
<proteinExistence type="predicted"/>
<accession>A0A1V9XK62</accession>
<sequence length="26" mass="2996">MRHLKEWFAKHPECPTGCGHLCEITA</sequence>
<dbReference type="AlphaFoldDB" id="A0A1V9XK62"/>